<dbReference type="Proteomes" id="UP000253941">
    <property type="component" value="Unassembled WGS sequence"/>
</dbReference>
<protein>
    <submittedName>
        <fullName evidence="2">Uncharacterized protein</fullName>
    </submittedName>
</protein>
<evidence type="ECO:0000313" key="2">
    <source>
        <dbReference type="EMBL" id="RDD61010.1"/>
    </source>
</evidence>
<reference evidence="2 3" key="1">
    <citation type="submission" date="2018-07" db="EMBL/GenBank/DDBJ databases">
        <title>Venubactetium sediminum gen. nov., sp. nov., isolated from a marine solar saltern.</title>
        <authorList>
            <person name="Wang S."/>
        </authorList>
    </citation>
    <scope>NUCLEOTIDE SEQUENCE [LARGE SCALE GENOMIC DNA]</scope>
    <source>
        <strain evidence="2 3">WD2A32</strain>
    </source>
</reference>
<name>A0A369T6R2_9PROT</name>
<dbReference type="Gene3D" id="3.90.1720.10">
    <property type="entry name" value="endopeptidase domain like (from Nostoc punctiforme)"/>
    <property type="match status" value="1"/>
</dbReference>
<dbReference type="InterPro" id="IPR038765">
    <property type="entry name" value="Papain-like_cys_pep_sf"/>
</dbReference>
<dbReference type="AlphaFoldDB" id="A0A369T6R2"/>
<evidence type="ECO:0000256" key="1">
    <source>
        <dbReference type="SAM" id="MobiDB-lite"/>
    </source>
</evidence>
<dbReference type="EMBL" id="QPMH01000016">
    <property type="protein sequence ID" value="RDD61010.1"/>
    <property type="molecule type" value="Genomic_DNA"/>
</dbReference>
<accession>A0A369T6R2</accession>
<comment type="caution">
    <text evidence="2">The sequence shown here is derived from an EMBL/GenBank/DDBJ whole genome shotgun (WGS) entry which is preliminary data.</text>
</comment>
<dbReference type="SUPFAM" id="SSF54001">
    <property type="entry name" value="Cysteine proteinases"/>
    <property type="match status" value="1"/>
</dbReference>
<dbReference type="RefSeq" id="WP_114583013.1">
    <property type="nucleotide sequence ID" value="NZ_QPMH01000016.1"/>
</dbReference>
<keyword evidence="3" id="KW-1185">Reference proteome</keyword>
<evidence type="ECO:0000313" key="3">
    <source>
        <dbReference type="Proteomes" id="UP000253941"/>
    </source>
</evidence>
<feature type="region of interest" description="Disordered" evidence="1">
    <location>
        <begin position="162"/>
        <end position="206"/>
    </location>
</feature>
<gene>
    <name evidence="2" type="ORF">DRB17_14890</name>
</gene>
<organism evidence="2 3">
    <name type="scientific">Ferruginivarius sediminum</name>
    <dbReference type="NCBI Taxonomy" id="2661937"/>
    <lineage>
        <taxon>Bacteria</taxon>
        <taxon>Pseudomonadati</taxon>
        <taxon>Pseudomonadota</taxon>
        <taxon>Alphaproteobacteria</taxon>
        <taxon>Rhodospirillales</taxon>
        <taxon>Rhodospirillaceae</taxon>
        <taxon>Ferruginivarius</taxon>
    </lineage>
</organism>
<sequence>MTVSIQPNHLISSDTRPSTSYLIRTGNEPRWIEVVVTTDPTLARPENQARRTAENFFSTRGYRERMEAQRGEAVFVLPAAILARFVGQERLYHGVAAFDRPSGGQPIKIVWPDERRPYVDISGLTGRTLRRTLGAPNPRGELVDYGDSNGDSAFLTWAGDAARPGKEPATAAPPAPGPGMNGNGNGEGAQQPNGAGNGNGNGGEVAAQSYVYDDGFGPMPQPAAPMAGDIPLDPGAGGRSIATSALEMGDIILSTGDNPISAAIRRATGQHVSHSMVYIGPDEAGTHKVIESVAEGVVERGLAEAIADASVAVAFRHPSLTAEMAGQLVSTLRGLIGHDYDFGGILRQARFRVGPDSDERRRVVLGTDNDDKFFCSELVLEAYRRVGLPLSETPPHWSSPGDIADVLMPIGYVGHLKAEVTVDQLSHMRHPRAGARTLGGAMPEVDVKLRVFIPAPAIGMDVPALGTVKAFGGDGRSFDYSRGTSRAEIHGRVRLGAPGAAPQVTVVDRHWAESLEYDASDVSDVSGKPDWWKQVREGATPTDRARHRLSDDNLSLRLGGGSLRSDIEGAAGDATPVTFHVEGNLPLLPGSPDIDAHITVFLLREGDNVRARVYGTHDRFPAYELYVNQRRIYAYNPVAAGNGPTSLSGSSDQRIDGDYVDAGPIVATQAMGMGGGTMPAGAFYGAAAESLGQTPHGGGRSRSSRQPYAHPHAAWAVVGEAVAGAVAGTTLERLTDDADDIEWTVERFHGWKHVGDNASNKGRTADEQDKTVLIRSPVLANWYGVDEIYAHFPVTFRYDGRSVGNVQVAAQPRNMSGSIGIDLTVRAQVRDLPGAFQAQDGRTMAGVKITFFYEFDRAVGNNDLYVQEVHLYGDGRVTRTGHWTQSGITLSA</sequence>
<proteinExistence type="predicted"/>